<dbReference type="AlphaFoldDB" id="A0A1L5F7M5"/>
<feature type="DNA-binding region" description="H-T-H motif" evidence="2">
    <location>
        <begin position="40"/>
        <end position="59"/>
    </location>
</feature>
<dbReference type="PANTHER" id="PTHR43479">
    <property type="entry name" value="ACREF/ENVCD OPERON REPRESSOR-RELATED"/>
    <property type="match status" value="1"/>
</dbReference>
<dbReference type="PANTHER" id="PTHR43479:SF11">
    <property type="entry name" value="ACREF_ENVCD OPERON REPRESSOR-RELATED"/>
    <property type="match status" value="1"/>
</dbReference>
<dbReference type="Proteomes" id="UP000184604">
    <property type="component" value="Chromosome"/>
</dbReference>
<protein>
    <recommendedName>
        <fullName evidence="3">HTH tetR-type domain-containing protein</fullName>
    </recommendedName>
</protein>
<dbReference type="SUPFAM" id="SSF46689">
    <property type="entry name" value="Homeodomain-like"/>
    <property type="match status" value="1"/>
</dbReference>
<dbReference type="RefSeq" id="WP_073538655.1">
    <property type="nucleotide sequence ID" value="NZ_CP110856.1"/>
</dbReference>
<dbReference type="PROSITE" id="PS50977">
    <property type="entry name" value="HTH_TETR_2"/>
    <property type="match status" value="1"/>
</dbReference>
<evidence type="ECO:0000313" key="5">
    <source>
        <dbReference type="Proteomes" id="UP000184604"/>
    </source>
</evidence>
<feature type="domain" description="HTH tetR-type" evidence="3">
    <location>
        <begin position="17"/>
        <end position="77"/>
    </location>
</feature>
<accession>A0A1L5F7M5</accession>
<keyword evidence="1 2" id="KW-0238">DNA-binding</keyword>
<gene>
    <name evidence="4" type="ORF">BS101_09785</name>
</gene>
<evidence type="ECO:0000313" key="4">
    <source>
        <dbReference type="EMBL" id="APM39014.1"/>
    </source>
</evidence>
<evidence type="ECO:0000256" key="1">
    <source>
        <dbReference type="ARBA" id="ARBA00023125"/>
    </source>
</evidence>
<dbReference type="InterPro" id="IPR001647">
    <property type="entry name" value="HTH_TetR"/>
</dbReference>
<reference evidence="4 5" key="1">
    <citation type="submission" date="2016-12" db="EMBL/GenBank/DDBJ databases">
        <title>Complete genome sequence of Clostridium kluyveri JZZ isolated from the pit mud of a Chinese flavor liquor-making factory.</title>
        <authorList>
            <person name="Wang Y."/>
        </authorList>
    </citation>
    <scope>NUCLEOTIDE SEQUENCE [LARGE SCALE GENOMIC DNA]</scope>
    <source>
        <strain evidence="4 5">JZZ</strain>
    </source>
</reference>
<proteinExistence type="predicted"/>
<name>A0A1L5F7M5_CLOKL</name>
<sequence>MDRSDIVPKGFTETEKERIITILREEGQKLFVSHGIKKVTIDELASAAHIAKGSFYSFYQTKEELFLDISTYYQQKLFNDLESILSFDNYSDKKKVFLFLKTALEKLTEYPLLGMVNSEIIELLYRKLPQEKVDAELKSDILRLEIFKNHKIRFNYPHPIVAKVFQKAMIACIQNQSDSDNSIITDILLQSIVEKVVKDYE</sequence>
<dbReference type="InterPro" id="IPR050624">
    <property type="entry name" value="HTH-type_Tx_Regulator"/>
</dbReference>
<dbReference type="InterPro" id="IPR009057">
    <property type="entry name" value="Homeodomain-like_sf"/>
</dbReference>
<organism evidence="4 5">
    <name type="scientific">Clostridium kluyveri</name>
    <dbReference type="NCBI Taxonomy" id="1534"/>
    <lineage>
        <taxon>Bacteria</taxon>
        <taxon>Bacillati</taxon>
        <taxon>Bacillota</taxon>
        <taxon>Clostridia</taxon>
        <taxon>Eubacteriales</taxon>
        <taxon>Clostridiaceae</taxon>
        <taxon>Clostridium</taxon>
    </lineage>
</organism>
<dbReference type="GO" id="GO:0003677">
    <property type="term" value="F:DNA binding"/>
    <property type="evidence" value="ECO:0007669"/>
    <property type="project" value="UniProtKB-UniRule"/>
</dbReference>
<evidence type="ECO:0000259" key="3">
    <source>
        <dbReference type="PROSITE" id="PS50977"/>
    </source>
</evidence>
<dbReference type="EMBL" id="CP018335">
    <property type="protein sequence ID" value="APM39014.1"/>
    <property type="molecule type" value="Genomic_DNA"/>
</dbReference>
<evidence type="ECO:0000256" key="2">
    <source>
        <dbReference type="PROSITE-ProRule" id="PRU00335"/>
    </source>
</evidence>
<dbReference type="Pfam" id="PF00440">
    <property type="entry name" value="TetR_N"/>
    <property type="match status" value="1"/>
</dbReference>
<dbReference type="Gene3D" id="1.10.357.10">
    <property type="entry name" value="Tetracycline Repressor, domain 2"/>
    <property type="match status" value="1"/>
</dbReference>